<name>A0ABU5UH90_9CYAN</name>
<dbReference type="EMBL" id="JAYGHG010000027">
    <property type="protein sequence ID" value="MEA5582703.1"/>
    <property type="molecule type" value="Genomic_DNA"/>
</dbReference>
<protein>
    <submittedName>
        <fullName evidence="2">Uncharacterized protein</fullName>
    </submittedName>
</protein>
<gene>
    <name evidence="2" type="ORF">VB620_15295</name>
</gene>
<feature type="region of interest" description="Disordered" evidence="1">
    <location>
        <begin position="16"/>
        <end position="36"/>
    </location>
</feature>
<accession>A0ABU5UH90</accession>
<dbReference type="Proteomes" id="UP001302120">
    <property type="component" value="Unassembled WGS sequence"/>
</dbReference>
<feature type="compositionally biased region" description="Low complexity" evidence="1">
    <location>
        <begin position="17"/>
        <end position="31"/>
    </location>
</feature>
<evidence type="ECO:0000313" key="3">
    <source>
        <dbReference type="Proteomes" id="UP001302120"/>
    </source>
</evidence>
<reference evidence="2 3" key="1">
    <citation type="submission" date="2023-12" db="EMBL/GenBank/DDBJ databases">
        <title>Baltic Sea Cyanobacteria.</title>
        <authorList>
            <person name="Delbaje E."/>
            <person name="Fewer D.P."/>
            <person name="Shishido T.K."/>
        </authorList>
    </citation>
    <scope>NUCLEOTIDE SEQUENCE [LARGE SCALE GENOMIC DNA]</scope>
    <source>
        <strain evidence="2 3">UHCC-0300</strain>
    </source>
</reference>
<keyword evidence="3" id="KW-1185">Reference proteome</keyword>
<proteinExistence type="predicted"/>
<sequence>MLVAIPSLTAISENARRCTNSTSRSTTSVHRSPNKSRAQLIGQFERGVSLPVVMDELHGGK</sequence>
<evidence type="ECO:0000313" key="2">
    <source>
        <dbReference type="EMBL" id="MEA5582703.1"/>
    </source>
</evidence>
<comment type="caution">
    <text evidence="2">The sequence shown here is derived from an EMBL/GenBank/DDBJ whole genome shotgun (WGS) entry which is preliminary data.</text>
</comment>
<organism evidence="2 3">
    <name type="scientific">Nodularia harveyana UHCC-0300</name>
    <dbReference type="NCBI Taxonomy" id="2974287"/>
    <lineage>
        <taxon>Bacteria</taxon>
        <taxon>Bacillati</taxon>
        <taxon>Cyanobacteriota</taxon>
        <taxon>Cyanophyceae</taxon>
        <taxon>Nostocales</taxon>
        <taxon>Nodulariaceae</taxon>
        <taxon>Nodularia</taxon>
    </lineage>
</organism>
<dbReference type="RefSeq" id="WP_323197015.1">
    <property type="nucleotide sequence ID" value="NZ_JAYGHG010000027.1"/>
</dbReference>
<evidence type="ECO:0000256" key="1">
    <source>
        <dbReference type="SAM" id="MobiDB-lite"/>
    </source>
</evidence>